<dbReference type="AlphaFoldDB" id="A0A329LJS6"/>
<reference evidence="1 2" key="1">
    <citation type="submission" date="2018-06" db="EMBL/GenBank/DDBJ databases">
        <title>NTM in soil in Japan.</title>
        <authorList>
            <person name="Ohya K."/>
        </authorList>
    </citation>
    <scope>NUCLEOTIDE SEQUENCE [LARGE SCALE GENOMIC DNA]</scope>
    <source>
        <strain evidence="1 2">GF28</strain>
    </source>
</reference>
<sequence length="70" mass="7835">MPERRDRAQVGAHLATELDRRHLLGNLLPIARQQWCLGQHSDPALQVPQCLGDDIVTVVMRGMTCQESSD</sequence>
<evidence type="ECO:0000313" key="2">
    <source>
        <dbReference type="Proteomes" id="UP000250915"/>
    </source>
</evidence>
<dbReference type="Proteomes" id="UP000250915">
    <property type="component" value="Unassembled WGS sequence"/>
</dbReference>
<comment type="caution">
    <text evidence="1">The sequence shown here is derived from an EMBL/GenBank/DDBJ whole genome shotgun (WGS) entry which is preliminary data.</text>
</comment>
<gene>
    <name evidence="1" type="ORF">DQP57_18765</name>
</gene>
<evidence type="ECO:0000313" key="1">
    <source>
        <dbReference type="EMBL" id="RAV07546.1"/>
    </source>
</evidence>
<protein>
    <submittedName>
        <fullName evidence="1">Uncharacterized protein</fullName>
    </submittedName>
</protein>
<dbReference type="EMBL" id="QMEV01000046">
    <property type="protein sequence ID" value="RAV07546.1"/>
    <property type="molecule type" value="Genomic_DNA"/>
</dbReference>
<name>A0A329LJS6_9MYCO</name>
<organism evidence="1 2">
    <name type="scientific">Mycobacterium colombiense</name>
    <dbReference type="NCBI Taxonomy" id="339268"/>
    <lineage>
        <taxon>Bacteria</taxon>
        <taxon>Bacillati</taxon>
        <taxon>Actinomycetota</taxon>
        <taxon>Actinomycetes</taxon>
        <taxon>Mycobacteriales</taxon>
        <taxon>Mycobacteriaceae</taxon>
        <taxon>Mycobacterium</taxon>
        <taxon>Mycobacterium avium complex (MAC)</taxon>
    </lineage>
</organism>
<proteinExistence type="predicted"/>
<accession>A0A329LJS6</accession>